<evidence type="ECO:0000313" key="2">
    <source>
        <dbReference type="Proteomes" id="UP001202717"/>
    </source>
</evidence>
<evidence type="ECO:0000313" key="1">
    <source>
        <dbReference type="EMBL" id="WCO03541.1"/>
    </source>
</evidence>
<protein>
    <submittedName>
        <fullName evidence="1">Uncharacterized protein</fullName>
    </submittedName>
</protein>
<name>A0ABY7S551_9FLAO</name>
<proteinExistence type="predicted"/>
<gene>
    <name evidence="1" type="ORF">MUN68_008535</name>
</gene>
<reference evidence="1 2" key="1">
    <citation type="submission" date="2023-01" db="EMBL/GenBank/DDBJ databases">
        <title>Psychroserpens ponticola sp. nov., isolated from seawater.</title>
        <authorList>
            <person name="Kristyanto S."/>
            <person name="Jung J."/>
            <person name="Kim J.M."/>
            <person name="Jeon C.O."/>
        </authorList>
    </citation>
    <scope>NUCLEOTIDE SEQUENCE [LARGE SCALE GENOMIC DNA]</scope>
    <source>
        <strain evidence="1 2">MSW6</strain>
    </source>
</reference>
<sequence>MRKIRTIKELLGIDIEFLYENSVFKTDSIAETNDNKNFLLFDLKSKFLKIFDQFQISIFDGKAEHLELRASNCKPIDLKKLIGLIIDEYGPDENNQNLSDLNTFELMSWWFKNDKHEQTYDEYDNTDELYYGFMIGIEKEIGCFSILSYSNIDLNLNKKNWLQHRV</sequence>
<organism evidence="1 2">
    <name type="scientific">Psychroserpens ponticola</name>
    <dbReference type="NCBI Taxonomy" id="2932268"/>
    <lineage>
        <taxon>Bacteria</taxon>
        <taxon>Pseudomonadati</taxon>
        <taxon>Bacteroidota</taxon>
        <taxon>Flavobacteriia</taxon>
        <taxon>Flavobacteriales</taxon>
        <taxon>Flavobacteriaceae</taxon>
        <taxon>Psychroserpens</taxon>
    </lineage>
</organism>
<dbReference type="EMBL" id="CP116221">
    <property type="protein sequence ID" value="WCO03541.1"/>
    <property type="molecule type" value="Genomic_DNA"/>
</dbReference>
<dbReference type="RefSeq" id="WP_249997487.1">
    <property type="nucleotide sequence ID" value="NZ_CP116221.1"/>
</dbReference>
<dbReference type="Proteomes" id="UP001202717">
    <property type="component" value="Chromosome"/>
</dbReference>
<keyword evidence="2" id="KW-1185">Reference proteome</keyword>
<accession>A0ABY7S551</accession>